<sequence>MGERLEGGNMNAVERENDTVLRVAGPWTSSVHALLAHLHAADIHGIPRPLGIEARSGGERERLSFIEGIVPQYPLPAWVWDEDVLTSGARLLRRIHDASASFPSDSRTWQQPSREPAEVICHNDFAPHNLVFDTDHALVGVIDWDMCSPGPRIRDLAYFATRTVPLTAEPPADAPQGNDVRPRIQTIIDSYGCDAEVNDVLAYAADGLRELALYSHEAAERLARPELREHAAMYQRDAAAIERGEVGGFERKSPPDPQGQGSTRATAARAGH</sequence>
<dbReference type="InterPro" id="IPR002575">
    <property type="entry name" value="Aminoglycoside_PTrfase"/>
</dbReference>
<dbReference type="OrthoDB" id="236897at2"/>
<dbReference type="EMBL" id="AP017315">
    <property type="protein sequence ID" value="BAU31624.1"/>
    <property type="molecule type" value="Genomic_DNA"/>
</dbReference>
<feature type="region of interest" description="Disordered" evidence="1">
    <location>
        <begin position="243"/>
        <end position="272"/>
    </location>
</feature>
<dbReference type="InterPro" id="IPR011009">
    <property type="entry name" value="Kinase-like_dom_sf"/>
</dbReference>
<dbReference type="Proteomes" id="UP000218965">
    <property type="component" value="Chromosome"/>
</dbReference>
<reference evidence="4" key="1">
    <citation type="submission" date="2015-12" db="EMBL/GenBank/DDBJ databases">
        <authorList>
            <person name="Shamseldin A."/>
            <person name="Moawad H."/>
            <person name="Abd El-Rahim W.M."/>
            <person name="Sadowsky M.J."/>
        </authorList>
    </citation>
    <scope>NUCLEOTIDE SEQUENCE [LARGE SCALE GENOMIC DNA]</scope>
    <source>
        <strain evidence="4">JAM AC0309</strain>
    </source>
</reference>
<feature type="compositionally biased region" description="Basic and acidic residues" evidence="1">
    <location>
        <begin position="243"/>
        <end position="254"/>
    </location>
</feature>
<dbReference type="Pfam" id="PF01636">
    <property type="entry name" value="APH"/>
    <property type="match status" value="1"/>
</dbReference>
<gene>
    <name evidence="3" type="ORF">MalAC0309_0756</name>
</gene>
<organism evidence="3 4">
    <name type="scientific">Microcella alkaliphila</name>
    <dbReference type="NCBI Taxonomy" id="279828"/>
    <lineage>
        <taxon>Bacteria</taxon>
        <taxon>Bacillati</taxon>
        <taxon>Actinomycetota</taxon>
        <taxon>Actinomycetes</taxon>
        <taxon>Micrococcales</taxon>
        <taxon>Microbacteriaceae</taxon>
        <taxon>Microcella</taxon>
    </lineage>
</organism>
<dbReference type="Gene3D" id="3.90.1200.10">
    <property type="match status" value="1"/>
</dbReference>
<reference evidence="3 4" key="2">
    <citation type="submission" date="2016-01" db="EMBL/GenBank/DDBJ databases">
        <title>Microcella alkaliphila JAM AC0309 whole genome shotgun sequence.</title>
        <authorList>
            <person name="Kurata A."/>
            <person name="Hirose Y."/>
            <person name="Kishimoto N."/>
            <person name="Kobayashi T."/>
        </authorList>
    </citation>
    <scope>NUCLEOTIDE SEQUENCE [LARGE SCALE GENOMIC DNA]</scope>
    <source>
        <strain evidence="3 4">JAM AC0309</strain>
    </source>
</reference>
<dbReference type="SUPFAM" id="SSF56112">
    <property type="entry name" value="Protein kinase-like (PK-like)"/>
    <property type="match status" value="1"/>
</dbReference>
<evidence type="ECO:0000313" key="3">
    <source>
        <dbReference type="EMBL" id="BAU31624.1"/>
    </source>
</evidence>
<dbReference type="KEGG" id="malk:MalAC0309_0756"/>
<accession>A0A0U4WUT3</accession>
<dbReference type="RefSeq" id="WP_096420847.1">
    <property type="nucleotide sequence ID" value="NZ_AP017315.1"/>
</dbReference>
<proteinExistence type="predicted"/>
<evidence type="ECO:0000259" key="2">
    <source>
        <dbReference type="Pfam" id="PF01636"/>
    </source>
</evidence>
<protein>
    <recommendedName>
        <fullName evidence="2">Aminoglycoside phosphotransferase domain-containing protein</fullName>
    </recommendedName>
</protein>
<feature type="domain" description="Aminoglycoside phosphotransferase" evidence="2">
    <location>
        <begin position="112"/>
        <end position="172"/>
    </location>
</feature>
<name>A0A0U4WUT3_9MICO</name>
<dbReference type="AlphaFoldDB" id="A0A0U4WUT3"/>
<evidence type="ECO:0000256" key="1">
    <source>
        <dbReference type="SAM" id="MobiDB-lite"/>
    </source>
</evidence>
<evidence type="ECO:0000313" key="4">
    <source>
        <dbReference type="Proteomes" id="UP000218965"/>
    </source>
</evidence>